<evidence type="ECO:0000256" key="1">
    <source>
        <dbReference type="ARBA" id="ARBA00004418"/>
    </source>
</evidence>
<comment type="similarity">
    <text evidence="2">Belongs to the bacterial solute-binding protein 5 family.</text>
</comment>
<geneLocation type="plasmid" evidence="5 6">
    <name>pLPU83c</name>
</geneLocation>
<dbReference type="InterPro" id="IPR039424">
    <property type="entry name" value="SBP_5"/>
</dbReference>
<dbReference type="PANTHER" id="PTHR30290:SF38">
    <property type="entry name" value="D,D-DIPEPTIDE-BINDING PERIPLASMIC PROTEIN DDPA-RELATED"/>
    <property type="match status" value="1"/>
</dbReference>
<dbReference type="PANTHER" id="PTHR30290">
    <property type="entry name" value="PERIPLASMIC BINDING COMPONENT OF ABC TRANSPORTER"/>
    <property type="match status" value="1"/>
</dbReference>
<dbReference type="GO" id="GO:1904680">
    <property type="term" value="F:peptide transmembrane transporter activity"/>
    <property type="evidence" value="ECO:0007669"/>
    <property type="project" value="TreeGrafter"/>
</dbReference>
<dbReference type="KEGG" id="rhl:LPU83_pLPU83c_0237"/>
<sequence length="637" mass="70351">MTPIAPQSGRSRRAPAFPPALPAEHFLASWTSIGDAKTHFHKLSIFLVDYSNRSPPIWTGAKRSFSNHGEKHSSDFPSAGPMMPLTDVSTEASQTQGVLMDIRRRQLNKLLALTGLTALVPLSSFAETSGATTGGTLNFIVEPEPPTILALAHTAGGTQKVSPKITEGLLTYDFGLAPKPQLATEWSISEDGLSYTFKLRPNVKWHDGKPFTSEDVAYSIELLKQVHPRGRGTFANVTKVDTPDPLTAVIRLSKPAPYLLSALYAAESPIVPKHVYGGVKIADVPTNQNGGAPIGTGPFVFKEWVRGSHIILERNPDYWDAGKPYLDRIVVRFVPDGAARAAGFETGEFDIGGDNPIPLSDLERVKALPNIGVDSRGYETKGDQTQLIFNLDNEYLKNVHVRRAIAHAIDLNVVLNTVWYGYGHVSPSPISTFLPRYLDASIKPYAYDLKAAEQLLDETGYKRGADGIRFSLRLTHNSYNEGFKRVAEYLKQNLTRIGIAATIESYDFSTYIKKVYTDRAFDVTAEYLGNQFDPTLGVQRIYWSKNFKLGLPFSNASHYANPEVDRLLEAASVETNEETRKQQFYAFQKIIADEVPVVNLIALENVTVFNKRVKNHTIGAEGVQSNFAEVYIKDGEG</sequence>
<accession>W6RIV7</accession>
<comment type="subcellular location">
    <subcellularLocation>
        <location evidence="1">Periplasm</location>
    </subcellularLocation>
</comment>
<organism evidence="5 6">
    <name type="scientific">Rhizobium favelukesii</name>
    <dbReference type="NCBI Taxonomy" id="348824"/>
    <lineage>
        <taxon>Bacteria</taxon>
        <taxon>Pseudomonadati</taxon>
        <taxon>Pseudomonadota</taxon>
        <taxon>Alphaproteobacteria</taxon>
        <taxon>Hyphomicrobiales</taxon>
        <taxon>Rhizobiaceae</taxon>
        <taxon>Rhizobium/Agrobacterium group</taxon>
        <taxon>Rhizobium</taxon>
    </lineage>
</organism>
<dbReference type="PATRIC" id="fig|348824.6.peg.4939"/>
<keyword evidence="6" id="KW-1185">Reference proteome</keyword>
<keyword evidence="3" id="KW-0732">Signal</keyword>
<dbReference type="Gene3D" id="3.10.105.10">
    <property type="entry name" value="Dipeptide-binding Protein, Domain 3"/>
    <property type="match status" value="1"/>
</dbReference>
<evidence type="ECO:0000256" key="3">
    <source>
        <dbReference type="ARBA" id="ARBA00022729"/>
    </source>
</evidence>
<dbReference type="CDD" id="cd08517">
    <property type="entry name" value="PBP2_NikA_DppA_OppA_like_13"/>
    <property type="match status" value="1"/>
</dbReference>
<feature type="domain" description="Solute-binding protein family 5" evidence="4">
    <location>
        <begin position="178"/>
        <end position="544"/>
    </location>
</feature>
<dbReference type="EMBL" id="HG916854">
    <property type="protein sequence ID" value="CDM60799.1"/>
    <property type="molecule type" value="Genomic_DNA"/>
</dbReference>
<gene>
    <name evidence="5" type="ORF">LPU83_pLPU83c_0237</name>
</gene>
<evidence type="ECO:0000256" key="2">
    <source>
        <dbReference type="ARBA" id="ARBA00005695"/>
    </source>
</evidence>
<evidence type="ECO:0000313" key="5">
    <source>
        <dbReference type="EMBL" id="CDM60799.1"/>
    </source>
</evidence>
<dbReference type="HOGENOM" id="CLU_017028_7_3_5"/>
<dbReference type="GO" id="GO:0015833">
    <property type="term" value="P:peptide transport"/>
    <property type="evidence" value="ECO:0007669"/>
    <property type="project" value="TreeGrafter"/>
</dbReference>
<name>W6RIV7_9HYPH</name>
<dbReference type="InterPro" id="IPR000914">
    <property type="entry name" value="SBP_5_dom"/>
</dbReference>
<dbReference type="SUPFAM" id="SSF53850">
    <property type="entry name" value="Periplasmic binding protein-like II"/>
    <property type="match status" value="1"/>
</dbReference>
<protein>
    <submittedName>
        <fullName evidence="5">Oligopeptide-binding protein appA</fullName>
    </submittedName>
</protein>
<proteinExistence type="inferred from homology"/>
<dbReference type="Gene3D" id="3.40.190.10">
    <property type="entry name" value="Periplasmic binding protein-like II"/>
    <property type="match status" value="1"/>
</dbReference>
<reference evidence="5" key="1">
    <citation type="submission" date="2013-11" db="EMBL/GenBank/DDBJ databases">
        <title>Draft genome sequence of the broad-host-range Rhizobium sp. LPU83 strain, a member of the low-genetic diversity Oregon-like Rhizobium sp. group.</title>
        <authorList>
            <person name="Wibberg D."/>
            <person name="Puehler A."/>
            <person name="Schlueter A."/>
        </authorList>
    </citation>
    <scope>NUCLEOTIDE SEQUENCE [LARGE SCALE GENOMIC DNA]</scope>
    <source>
        <strain evidence="5">LPU83</strain>
        <plasmid evidence="5">pLPU83c</plasmid>
    </source>
</reference>
<evidence type="ECO:0000259" key="4">
    <source>
        <dbReference type="Pfam" id="PF00496"/>
    </source>
</evidence>
<evidence type="ECO:0000313" key="6">
    <source>
        <dbReference type="Proteomes" id="UP000019443"/>
    </source>
</evidence>
<dbReference type="AlphaFoldDB" id="W6RIV7"/>
<dbReference type="Proteomes" id="UP000019443">
    <property type="component" value="Plasmid pLPU83c"/>
</dbReference>
<keyword evidence="5" id="KW-0614">Plasmid</keyword>
<dbReference type="Pfam" id="PF00496">
    <property type="entry name" value="SBP_bac_5"/>
    <property type="match status" value="1"/>
</dbReference>
<dbReference type="Gene3D" id="3.90.76.10">
    <property type="entry name" value="Dipeptide-binding Protein, Domain 1"/>
    <property type="match status" value="1"/>
</dbReference>